<keyword evidence="14" id="KW-0007">Acetylation</keyword>
<evidence type="ECO:0000256" key="17">
    <source>
        <dbReference type="ARBA" id="ARBA00048017"/>
    </source>
</evidence>
<feature type="compositionally biased region" description="Basic and acidic residues" evidence="20">
    <location>
        <begin position="660"/>
        <end position="675"/>
    </location>
</feature>
<organism evidence="25 26">
    <name type="scientific">Sitophilus oryzae</name>
    <name type="common">Rice weevil</name>
    <name type="synonym">Curculio oryzae</name>
    <dbReference type="NCBI Taxonomy" id="7048"/>
    <lineage>
        <taxon>Eukaryota</taxon>
        <taxon>Metazoa</taxon>
        <taxon>Ecdysozoa</taxon>
        <taxon>Arthropoda</taxon>
        <taxon>Hexapoda</taxon>
        <taxon>Insecta</taxon>
        <taxon>Pterygota</taxon>
        <taxon>Neoptera</taxon>
        <taxon>Endopterygota</taxon>
        <taxon>Coleoptera</taxon>
        <taxon>Polyphaga</taxon>
        <taxon>Cucujiformia</taxon>
        <taxon>Curculionidae</taxon>
        <taxon>Dryophthorinae</taxon>
        <taxon>Sitophilus</taxon>
    </lineage>
</organism>
<feature type="compositionally biased region" description="Basic residues" evidence="20">
    <location>
        <begin position="1421"/>
        <end position="1434"/>
    </location>
</feature>
<feature type="compositionally biased region" description="Basic and acidic residues" evidence="20">
    <location>
        <begin position="1455"/>
        <end position="1482"/>
    </location>
</feature>
<feature type="region of interest" description="Disordered" evidence="20">
    <location>
        <begin position="1969"/>
        <end position="2023"/>
    </location>
</feature>
<evidence type="ECO:0000256" key="1">
    <source>
        <dbReference type="ARBA" id="ARBA00004123"/>
    </source>
</evidence>
<feature type="compositionally biased region" description="Low complexity" evidence="20">
    <location>
        <begin position="1317"/>
        <end position="1326"/>
    </location>
</feature>
<dbReference type="GO" id="GO:0010484">
    <property type="term" value="F:histone H3 acetyltransferase activity"/>
    <property type="evidence" value="ECO:0007669"/>
    <property type="project" value="TreeGrafter"/>
</dbReference>
<evidence type="ECO:0000256" key="13">
    <source>
        <dbReference type="ARBA" id="ARBA00022853"/>
    </source>
</evidence>
<dbReference type="PROSITE" id="PS50016">
    <property type="entry name" value="ZF_PHD_2"/>
    <property type="match status" value="1"/>
</dbReference>
<evidence type="ECO:0000256" key="9">
    <source>
        <dbReference type="ARBA" id="ARBA00022737"/>
    </source>
</evidence>
<dbReference type="GO" id="GO:0008270">
    <property type="term" value="F:zinc ion binding"/>
    <property type="evidence" value="ECO:0007669"/>
    <property type="project" value="UniProtKB-KW"/>
</dbReference>
<feature type="domain" description="PHD-type" evidence="21">
    <location>
        <begin position="246"/>
        <end position="299"/>
    </location>
</feature>
<dbReference type="PANTHER" id="PTHR10615">
    <property type="entry name" value="HISTONE ACETYLTRANSFERASE"/>
    <property type="match status" value="1"/>
</dbReference>
<evidence type="ECO:0000256" key="2">
    <source>
        <dbReference type="ARBA" id="ARBA00010107"/>
    </source>
</evidence>
<dbReference type="SUPFAM" id="SSF55729">
    <property type="entry name" value="Acyl-CoA N-acyltransferases (Nat)"/>
    <property type="match status" value="1"/>
</dbReference>
<evidence type="ECO:0000256" key="11">
    <source>
        <dbReference type="ARBA" id="ARBA00022833"/>
    </source>
</evidence>
<comment type="subcellular location">
    <subcellularLocation>
        <location evidence="1">Nucleus</location>
    </subcellularLocation>
</comment>
<feature type="compositionally biased region" description="Basic and acidic residues" evidence="20">
    <location>
        <begin position="2103"/>
        <end position="2113"/>
    </location>
</feature>
<dbReference type="FunFam" id="3.40.630.30:FF:000001">
    <property type="entry name" value="Histone acetyltransferase"/>
    <property type="match status" value="1"/>
</dbReference>
<keyword evidence="4" id="KW-0678">Repressor</keyword>
<sequence length="2769" mass="308905">MNEPEDVAQDVWLSWILDAIRKIRNQKQRPSIERICHSIRLHHNFHEDVIAEHLEVAVKDGTILKVFNKGQSSYKDPGGLQSRTLRLQKGGDLTKIVTKAVREIGERDGSSLKGIEKYIRQSHTVIEEECDLPTQIRLAAKRAVTRQLLIPNGKNFKYNYTLCSPGVKKRVEAVKKGSKELELVCKQTPTALPICSECLGTESKNKKGQSEKLSACSECGSLVHLSCTKAGPELAVLLAKGGKWFCEECKVCDGCGNSGISTCLLCCCSCERQYHMGCLDPPAEKKPKCPWRCKHCLSHHDSVSKAQKKEPGSAVKKKIDKFREKKQETCNEILPPEVTPDLPVSTSTPTVKTPCRKSRAPSASAVSESEHSDSQGTQNPNTHSRLSKKSPLPCPNPNTSTDQEATDQLDTPDKMSKEKQNFFKKSAYNSGKRSQRIKETNMKKTVASEPEKEVKEEVSRRRTRHETNISEKDNIKPKAKVIPKSNTAVKKEVRNGSIKSKDVAPPKKSQRLKAAASATAEAERGTLRRSERAEAKKKEQEKQTTEEEDEEVVEEEESDEDSSSEDDECLSSSCESDSAQSDSSADNSQSDSKMRMQKVVLPVNTFGEKHDTFGSISGINIDNKDAPWGFAAAAQGVQKADKTEKSESKNLFTTPTEKVTLFDKPIEKSSDEKKQPPQGLGQLKGLFDGLSHFFTAPTQNRASRSHPNYNPNKRKPKDASPKEEEKDVKGSIPVPSTPVLSHPAMSPSDLVKSAVNSQEQEAERRQTIKSEDVKTANAAAATGDKLPTPAKRRLQQQGPPRTPLACNQTEEMKTLQLPPGVNQRDLDLFKEAREKANAATAAILQAAELANQCNVPVSPSKLMHEQPRNPGAIEFGKYEIQTWYSSPFPQEYARLPKLFLCEFCLKYTKSKAVLERHQDKCTWRHPPATEIYRCKDISVFEVDGNVNKIYCQNLCLLAKLFLDHKTLYYDVEPFLFYVLTKNDKKGCHLVGYFSKEKHCAQKYNVSCIMTMPQYQRQGFGRFLIEFSYLLSKEEGQPGTPEKPLSDLGRVSYYSYWKSVVLEYLNVHRNENIDLTAISKETGMYCQDIGLAFQLLGFVKNVPTEDEGNKILFCVDWKKVSIHADRVAKSKTRMYIDHECLRWKPLLSNATNQFREEKSDSDIEKSANETTANILTAPEKIIIENTQGVKLKRGKKRKVSATVRTPKPSKNEVKTVTVAPEDNATETPLAAEEIELTSSGRKRTRPMKFNETTYADVKPIRHLATTADNGKRKRNDSEADKETPKKTKTDKLPDTPVNETRVVKRCSTQKSLVEKADSSNNITSSITRTRRSTVQVKEKIVGERWSQRRVKRQKELEEQQKKEQDVQKSEDVESQAKLSEQEEPIKQDELQMIVENDNAKLTTHSNPPDCAVSTPAINTAQVKKKRSVKKKRGRGRGMQELQKGQPTLPQLIKAKLQKDSESESIASERSEDERNGGKVKEDEATVTTPVTNNLDKVEKKRPKKATRISTEEDSCAEADDEMENDELPLPKDSSAKYKYRGTPTKDELLRTPPKNRSARERVTPNKTTPPKSGGDSENRPTMYSTTSESETEIDGQKIKSISHKKILELSKSNSFDFSETPKEEDITQNGIVSDKCQETVQDQETDNVKSGEENEVPDHQITECSRMSVDMEIEKMDDSQPIIEKQCHDPAPDINSGEPEQPNILEQPLEAVEPVEAPNVPSIEPPVNEVPDVRLNDVPVKLNDTSISTSSLPDCNIDIKTDIAPQVDNKPNSTYSEVAVDSITSQNNTIQNIPNEIIPTTPLVEIKSNVSSVETTKPEETVISSIKDFPQPQQTLVLNHINEPLETKPPVEQPNNIKLPTIQPNASCDTKIAAGINSNKSNQLDLPLINPKPFTPETIINKPVEKPKDQIVSKNVPKPLQTDLITNKLKEIIPIKEPPKEYPIKNPEQKFASEKRMPIQDLPTIPHFAPEQKSVIEKPPHKEIKTSPPSDYKHSDIRDSIKLKEEHKISPKQEPVRTKQEKYDDKRYQQKLAFEEKLAFDAQPKVHMDNEALLASAMASQGYHMNMAQYPWQWDRLWREYPGYPITPLQFPPLDMLPKQQPSCEKEKSKRYDSTKYLQQSSSSLSKSNKSDKNPSPRKDEKIKHKTESDTNKINTDQFKNNSSCSVVTNAHVVDKQPPVSMVPNIMTANAKVSSKNREEHHKIVSDANQQINPIKQPQQTQSVSDIPPSMGVYTPDSTTNSVHSLPYTQFDLDVTQVGLESPASISSDMASQNSVEVVRPPSAIASHPPQQNPLTNYDCMQQQNMQAQGVTIPASSPNLNATMQIQQNNPQPSSQSQSSSSKRQMQQQRNRSTTPSSKQHNMRTTPPSASQQTPSSRQRATPPSGHQLQHMQASPTATNVQHQVMQQQHQQQLQHLHQQVAAAAAVHQGYASHQLSASAMHQHAHHGHPSVINQTNYIPTVTTQGFATQSSSTYVNVPMSTVIHNRMTQQSGISPLSTLGSTHQNLTASPSCAVTSAASFYIQTNPHTHSHTPGPTAPTQSPNNLQTNTGQTPSGNSSCSLAKLQQMVSNGVIPPTSCNTMTPPPTSMTPPTHHPHPMTPPPSHQSMIQNQTVRNLTPPSAIQQQVLGYHKYYPTNINQLSGAVTPPMGQNLARSGRNSVTNVAAMQHMQNSTSRVTPNVSLNPYVMNNSLNGYRMTPQQAPSAVTSYIANTPAGFINNPQISTMQMMNMAAQTQYQDPAALQRAQQNTMYTYSYINGIVQPLNGPMRR</sequence>
<evidence type="ECO:0000256" key="12">
    <source>
        <dbReference type="ARBA" id="ARBA00022843"/>
    </source>
</evidence>
<dbReference type="GeneID" id="115886482"/>
<feature type="compositionally biased region" description="Basic and acidic residues" evidence="20">
    <location>
        <begin position="489"/>
        <end position="505"/>
    </location>
</feature>
<dbReference type="InterPro" id="IPR002717">
    <property type="entry name" value="HAT_MYST-type"/>
</dbReference>
<dbReference type="Gene3D" id="3.40.630.30">
    <property type="match status" value="1"/>
</dbReference>
<feature type="compositionally biased region" description="Acidic residues" evidence="20">
    <location>
        <begin position="1510"/>
        <end position="1525"/>
    </location>
</feature>
<dbReference type="RefSeq" id="XP_030761510.1">
    <property type="nucleotide sequence ID" value="XM_030905650.1"/>
</dbReference>
<feature type="compositionally biased region" description="Polar residues" evidence="20">
    <location>
        <begin position="696"/>
        <end position="711"/>
    </location>
</feature>
<dbReference type="PROSITE" id="PS51504">
    <property type="entry name" value="H15"/>
    <property type="match status" value="1"/>
</dbReference>
<dbReference type="InterPro" id="IPR016181">
    <property type="entry name" value="Acyl_CoA_acyltransferase"/>
</dbReference>
<keyword evidence="9" id="KW-0677">Repeat</keyword>
<dbReference type="PROSITE" id="PS51726">
    <property type="entry name" value="MYST_HAT"/>
    <property type="match status" value="1"/>
</dbReference>
<feature type="region of interest" description="Disordered" evidence="20">
    <location>
        <begin position="1252"/>
        <end position="1602"/>
    </location>
</feature>
<keyword evidence="10 19" id="KW-0863">Zinc-finger</keyword>
<feature type="compositionally biased region" description="Polar residues" evidence="20">
    <location>
        <begin position="397"/>
        <end position="409"/>
    </location>
</feature>
<dbReference type="Pfam" id="PF21524">
    <property type="entry name" value="SAMD1_WH"/>
    <property type="match status" value="1"/>
</dbReference>
<keyword evidence="8" id="KW-0479">Metal-binding</keyword>
<feature type="compositionally biased region" description="Low complexity" evidence="20">
    <location>
        <begin position="2363"/>
        <end position="2381"/>
    </location>
</feature>
<feature type="compositionally biased region" description="Low complexity" evidence="20">
    <location>
        <begin position="2114"/>
        <end position="2127"/>
    </location>
</feature>
<feature type="active site" description="Proton donor/acceptor" evidence="18">
    <location>
        <position position="1041"/>
    </location>
</feature>
<keyword evidence="15" id="KW-0010">Activator</keyword>
<dbReference type="InterPro" id="IPR048589">
    <property type="entry name" value="SAMD1-like_WH"/>
</dbReference>
<evidence type="ECO:0000256" key="8">
    <source>
        <dbReference type="ARBA" id="ARBA00022723"/>
    </source>
</evidence>
<dbReference type="InterPro" id="IPR013083">
    <property type="entry name" value="Znf_RING/FYVE/PHD"/>
</dbReference>
<dbReference type="SMART" id="SM00526">
    <property type="entry name" value="H15"/>
    <property type="match status" value="1"/>
</dbReference>
<dbReference type="InterPro" id="IPR040706">
    <property type="entry name" value="Zf-MYST"/>
</dbReference>
<feature type="compositionally biased region" description="Low complexity" evidence="20">
    <location>
        <begin position="2324"/>
        <end position="2352"/>
    </location>
</feature>
<feature type="compositionally biased region" description="Basic and acidic residues" evidence="20">
    <location>
        <begin position="449"/>
        <end position="476"/>
    </location>
</feature>
<feature type="region of interest" description="Disordered" evidence="20">
    <location>
        <begin position="2094"/>
        <end position="2160"/>
    </location>
</feature>
<dbReference type="Gene3D" id="3.30.60.60">
    <property type="entry name" value="N-acetyl transferase-like"/>
    <property type="match status" value="1"/>
</dbReference>
<keyword evidence="16" id="KW-0539">Nucleus</keyword>
<dbReference type="InParanoid" id="A0A6J2YF53"/>
<evidence type="ECO:0000256" key="19">
    <source>
        <dbReference type="PROSITE-ProRule" id="PRU00146"/>
    </source>
</evidence>
<dbReference type="GO" id="GO:0000786">
    <property type="term" value="C:nucleosome"/>
    <property type="evidence" value="ECO:0007669"/>
    <property type="project" value="InterPro"/>
</dbReference>
<evidence type="ECO:0000259" key="21">
    <source>
        <dbReference type="PROSITE" id="PS50016"/>
    </source>
</evidence>
<dbReference type="GO" id="GO:0006357">
    <property type="term" value="P:regulation of transcription by RNA polymerase II"/>
    <property type="evidence" value="ECO:0007669"/>
    <property type="project" value="TreeGrafter"/>
</dbReference>
<feature type="compositionally biased region" description="Polar residues" evidence="20">
    <location>
        <begin position="795"/>
        <end position="805"/>
    </location>
</feature>
<keyword evidence="12" id="KW-0832">Ubl conjugation</keyword>
<dbReference type="GO" id="GO:0070776">
    <property type="term" value="C:MOZ/MORF histone acetyltransferase complex"/>
    <property type="evidence" value="ECO:0007669"/>
    <property type="project" value="TreeGrafter"/>
</dbReference>
<feature type="region of interest" description="Disordered" evidence="20">
    <location>
        <begin position="2324"/>
        <end position="2407"/>
    </location>
</feature>
<keyword evidence="5" id="KW-1017">Isopeptide bond</keyword>
<dbReference type="InterPro" id="IPR036390">
    <property type="entry name" value="WH_DNA-bd_sf"/>
</dbReference>
<feature type="compositionally biased region" description="Basic and acidic residues" evidence="20">
    <location>
        <begin position="2128"/>
        <end position="2150"/>
    </location>
</feature>
<feature type="compositionally biased region" description="Low complexity" evidence="20">
    <location>
        <begin position="570"/>
        <end position="591"/>
    </location>
</feature>
<proteinExistence type="inferred from homology"/>
<keyword evidence="7" id="KW-0808">Transferase</keyword>
<dbReference type="Gene3D" id="3.30.40.10">
    <property type="entry name" value="Zinc/RING finger domain, C3HC4 (zinc finger)"/>
    <property type="match status" value="1"/>
</dbReference>
<dbReference type="Pfam" id="PF01853">
    <property type="entry name" value="MOZ_SAS"/>
    <property type="match status" value="1"/>
</dbReference>
<dbReference type="Pfam" id="PF17772">
    <property type="entry name" value="zf-MYST"/>
    <property type="match status" value="1"/>
</dbReference>
<dbReference type="SUPFAM" id="SSF46785">
    <property type="entry name" value="Winged helix' DNA-binding domain"/>
    <property type="match status" value="1"/>
</dbReference>
<protein>
    <recommendedName>
        <fullName evidence="3">histone acetyltransferase</fullName>
        <ecNumber evidence="3">2.3.1.48</ecNumber>
    </recommendedName>
</protein>
<feature type="compositionally biased region" description="Basic and acidic residues" evidence="20">
    <location>
        <begin position="1973"/>
        <end position="2023"/>
    </location>
</feature>
<dbReference type="PROSITE" id="PS52014">
    <property type="entry name" value="SAMD1_WH"/>
    <property type="match status" value="1"/>
</dbReference>
<feature type="compositionally biased region" description="Basic and acidic residues" evidence="20">
    <location>
        <begin position="1335"/>
        <end position="1345"/>
    </location>
</feature>
<keyword evidence="13" id="KW-0156">Chromatin regulator</keyword>
<dbReference type="GO" id="GO:0005634">
    <property type="term" value="C:nucleus"/>
    <property type="evidence" value="ECO:0007669"/>
    <property type="project" value="UniProtKB-SubCell"/>
</dbReference>
<keyword evidence="6" id="KW-0597">Phosphoprotein</keyword>
<evidence type="ECO:0000259" key="23">
    <source>
        <dbReference type="PROSITE" id="PS51726"/>
    </source>
</evidence>
<dbReference type="OrthoDB" id="787137at2759"/>
<feature type="compositionally biased region" description="Polar residues" evidence="20">
    <location>
        <begin position="1484"/>
        <end position="1493"/>
    </location>
</feature>
<dbReference type="SMART" id="SM00249">
    <property type="entry name" value="PHD"/>
    <property type="match status" value="2"/>
</dbReference>
<evidence type="ECO:0000256" key="14">
    <source>
        <dbReference type="ARBA" id="ARBA00022990"/>
    </source>
</evidence>
<evidence type="ECO:0000256" key="6">
    <source>
        <dbReference type="ARBA" id="ARBA00022553"/>
    </source>
</evidence>
<dbReference type="GO" id="GO:0040029">
    <property type="term" value="P:epigenetic regulation of gene expression"/>
    <property type="evidence" value="ECO:0007669"/>
    <property type="project" value="UniProtKB-ARBA"/>
</dbReference>
<dbReference type="InterPro" id="IPR036388">
    <property type="entry name" value="WH-like_DNA-bd_sf"/>
</dbReference>
<feature type="region of interest" description="Disordered" evidence="20">
    <location>
        <begin position="2583"/>
        <end position="2606"/>
    </location>
</feature>
<reference evidence="26" key="1">
    <citation type="submission" date="2025-08" db="UniProtKB">
        <authorList>
            <consortium name="RefSeq"/>
        </authorList>
    </citation>
    <scope>IDENTIFICATION</scope>
    <source>
        <tissue evidence="26">Gonads</tissue>
    </source>
</reference>
<evidence type="ECO:0000256" key="18">
    <source>
        <dbReference type="PIRSR" id="PIRSR602717-51"/>
    </source>
</evidence>
<name>A0A6J2YF53_SITOR</name>
<dbReference type="InterPro" id="IPR005818">
    <property type="entry name" value="Histone_H1/H5_H15"/>
</dbReference>
<dbReference type="GO" id="GO:0003712">
    <property type="term" value="F:transcription coregulator activity"/>
    <property type="evidence" value="ECO:0007669"/>
    <property type="project" value="TreeGrafter"/>
</dbReference>
<feature type="compositionally biased region" description="Basic and acidic residues" evidence="20">
    <location>
        <begin position="521"/>
        <end position="545"/>
    </location>
</feature>
<feature type="domain" description="H15" evidence="22">
    <location>
        <begin position="89"/>
        <end position="160"/>
    </location>
</feature>
<dbReference type="FunFam" id="1.10.10.10:FF:000123">
    <property type="entry name" value="Histone acetyltransferase"/>
    <property type="match status" value="1"/>
</dbReference>
<feature type="compositionally biased region" description="Basic and acidic residues" evidence="20">
    <location>
        <begin position="1352"/>
        <end position="1370"/>
    </location>
</feature>
<dbReference type="GO" id="GO:0006334">
    <property type="term" value="P:nucleosome assembly"/>
    <property type="evidence" value="ECO:0007669"/>
    <property type="project" value="InterPro"/>
</dbReference>
<dbReference type="SUPFAM" id="SSF57903">
    <property type="entry name" value="FYVE/PHD zinc finger"/>
    <property type="match status" value="2"/>
</dbReference>
<feature type="compositionally biased region" description="Polar residues" evidence="20">
    <location>
        <begin position="374"/>
        <end position="384"/>
    </location>
</feature>
<feature type="compositionally biased region" description="Acidic residues" evidence="20">
    <location>
        <begin position="546"/>
        <end position="569"/>
    </location>
</feature>
<dbReference type="Proteomes" id="UP000504635">
    <property type="component" value="Unplaced"/>
</dbReference>
<feature type="compositionally biased region" description="Basic and acidic residues" evidence="20">
    <location>
        <begin position="761"/>
        <end position="774"/>
    </location>
</feature>
<dbReference type="PANTHER" id="PTHR10615:SF217">
    <property type="entry name" value="HISTONE ACETYLTRANSFERASE"/>
    <property type="match status" value="1"/>
</dbReference>
<evidence type="ECO:0000259" key="22">
    <source>
        <dbReference type="PROSITE" id="PS51504"/>
    </source>
</evidence>
<feature type="compositionally biased region" description="Basic and acidic residues" evidence="20">
    <location>
        <begin position="1274"/>
        <end position="1292"/>
    </location>
</feature>
<dbReference type="GO" id="GO:0003682">
    <property type="term" value="F:chromatin binding"/>
    <property type="evidence" value="ECO:0007669"/>
    <property type="project" value="TreeGrafter"/>
</dbReference>
<evidence type="ECO:0000313" key="26">
    <source>
        <dbReference type="RefSeq" id="XP_030761510.1"/>
    </source>
</evidence>
<feature type="compositionally biased region" description="Low complexity" evidence="20">
    <location>
        <begin position="343"/>
        <end position="353"/>
    </location>
</feature>
<evidence type="ECO:0000256" key="5">
    <source>
        <dbReference type="ARBA" id="ARBA00022499"/>
    </source>
</evidence>
<feature type="compositionally biased region" description="Basic and acidic residues" evidence="20">
    <location>
        <begin position="411"/>
        <end position="421"/>
    </location>
</feature>
<evidence type="ECO:0000313" key="25">
    <source>
        <dbReference type="Proteomes" id="UP000504635"/>
    </source>
</evidence>
<evidence type="ECO:0000256" key="15">
    <source>
        <dbReference type="ARBA" id="ARBA00023159"/>
    </source>
</evidence>
<feature type="compositionally biased region" description="Basic and acidic residues" evidence="20">
    <location>
        <begin position="1378"/>
        <end position="1388"/>
    </location>
</feature>
<comment type="catalytic activity">
    <reaction evidence="17">
        <text>L-lysyl-[protein] + acetyl-CoA = N(6)-acetyl-L-lysyl-[protein] + CoA + H(+)</text>
        <dbReference type="Rhea" id="RHEA:45948"/>
        <dbReference type="Rhea" id="RHEA-COMP:9752"/>
        <dbReference type="Rhea" id="RHEA-COMP:10731"/>
        <dbReference type="ChEBI" id="CHEBI:15378"/>
        <dbReference type="ChEBI" id="CHEBI:29969"/>
        <dbReference type="ChEBI" id="CHEBI:57287"/>
        <dbReference type="ChEBI" id="CHEBI:57288"/>
        <dbReference type="ChEBI" id="CHEBI:61930"/>
        <dbReference type="EC" id="2.3.1.48"/>
    </reaction>
</comment>
<dbReference type="GO" id="GO:0003677">
    <property type="term" value="F:DNA binding"/>
    <property type="evidence" value="ECO:0007669"/>
    <property type="project" value="InterPro"/>
</dbReference>
<keyword evidence="25" id="KW-1185">Reference proteome</keyword>
<dbReference type="KEGG" id="soy:115886482"/>
<dbReference type="InterPro" id="IPR001965">
    <property type="entry name" value="Znf_PHD"/>
</dbReference>
<evidence type="ECO:0000256" key="4">
    <source>
        <dbReference type="ARBA" id="ARBA00022491"/>
    </source>
</evidence>
<evidence type="ECO:0000256" key="7">
    <source>
        <dbReference type="ARBA" id="ARBA00022679"/>
    </source>
</evidence>
<feature type="region of interest" description="Disordered" evidence="20">
    <location>
        <begin position="330"/>
        <end position="596"/>
    </location>
</feature>
<evidence type="ECO:0000256" key="16">
    <source>
        <dbReference type="ARBA" id="ARBA00023242"/>
    </source>
</evidence>
<feature type="compositionally biased region" description="Basic and acidic residues" evidence="20">
    <location>
        <begin position="717"/>
        <end position="729"/>
    </location>
</feature>
<evidence type="ECO:0000256" key="10">
    <source>
        <dbReference type="ARBA" id="ARBA00022771"/>
    </source>
</evidence>
<feature type="compositionally biased region" description="Polar residues" evidence="20">
    <location>
        <begin position="2151"/>
        <end position="2160"/>
    </location>
</feature>
<feature type="region of interest" description="Disordered" evidence="20">
    <location>
        <begin position="634"/>
        <end position="805"/>
    </location>
</feature>
<keyword evidence="11" id="KW-0862">Zinc</keyword>
<feature type="domain" description="MYST-type HAT" evidence="23">
    <location>
        <begin position="865"/>
        <end position="1144"/>
    </location>
</feature>
<dbReference type="InterPro" id="IPR011011">
    <property type="entry name" value="Znf_FYVE_PHD"/>
</dbReference>
<feature type="compositionally biased region" description="Polar residues" evidence="20">
    <location>
        <begin position="2384"/>
        <end position="2399"/>
    </location>
</feature>
<accession>A0A6J2YF53</accession>
<dbReference type="FunFam" id="3.30.60.60:FF:000001">
    <property type="entry name" value="Histone acetyltransferase"/>
    <property type="match status" value="1"/>
</dbReference>
<dbReference type="EC" id="2.3.1.48" evidence="3"/>
<dbReference type="InterPro" id="IPR019787">
    <property type="entry name" value="Znf_PHD-finger"/>
</dbReference>
<gene>
    <name evidence="26" type="primary">LOC115886482</name>
</gene>
<evidence type="ECO:0000256" key="3">
    <source>
        <dbReference type="ARBA" id="ARBA00013184"/>
    </source>
</evidence>
<feature type="domain" description="SAMD1-like winged helix (WH)" evidence="24">
    <location>
        <begin position="4"/>
        <end position="80"/>
    </location>
</feature>
<dbReference type="Gene3D" id="1.10.10.10">
    <property type="entry name" value="Winged helix-like DNA-binding domain superfamily/Winged helix DNA-binding domain"/>
    <property type="match status" value="2"/>
</dbReference>
<feature type="compositionally biased region" description="Basic and acidic residues" evidence="20">
    <location>
        <begin position="639"/>
        <end position="648"/>
    </location>
</feature>
<dbReference type="FunCoup" id="A0A6J2YF53">
    <property type="interactions" value="12"/>
</dbReference>
<evidence type="ECO:0000259" key="24">
    <source>
        <dbReference type="PROSITE" id="PS52014"/>
    </source>
</evidence>
<feature type="region of interest" description="Disordered" evidence="20">
    <location>
        <begin position="2524"/>
        <end position="2558"/>
    </location>
</feature>
<dbReference type="InterPro" id="IPR050603">
    <property type="entry name" value="MYST_HAT"/>
</dbReference>
<evidence type="ECO:0000256" key="20">
    <source>
        <dbReference type="SAM" id="MobiDB-lite"/>
    </source>
</evidence>
<comment type="similarity">
    <text evidence="2">Belongs to the MYST (SAS/MOZ) family.</text>
</comment>